<evidence type="ECO:0000259" key="4">
    <source>
        <dbReference type="PROSITE" id="PS50102"/>
    </source>
</evidence>
<dbReference type="InterPro" id="IPR012677">
    <property type="entry name" value="Nucleotide-bd_a/b_plait_sf"/>
</dbReference>
<dbReference type="SMART" id="SM00360">
    <property type="entry name" value="RRM"/>
    <property type="match status" value="1"/>
</dbReference>
<dbReference type="EMBL" id="WJBH02000002">
    <property type="protein sequence ID" value="KAI9563153.1"/>
    <property type="molecule type" value="Genomic_DNA"/>
</dbReference>
<dbReference type="InterPro" id="IPR034784">
    <property type="entry name" value="PDIP3_RRM"/>
</dbReference>
<dbReference type="AlphaFoldDB" id="A0AAD5LIZ0"/>
<dbReference type="Gene3D" id="3.30.70.330">
    <property type="match status" value="1"/>
</dbReference>
<evidence type="ECO:0000313" key="5">
    <source>
        <dbReference type="EMBL" id="KAI9563153.1"/>
    </source>
</evidence>
<dbReference type="GO" id="GO:0016607">
    <property type="term" value="C:nuclear speck"/>
    <property type="evidence" value="ECO:0007669"/>
    <property type="project" value="TreeGrafter"/>
</dbReference>
<evidence type="ECO:0000256" key="3">
    <source>
        <dbReference type="SAM" id="MobiDB-lite"/>
    </source>
</evidence>
<proteinExistence type="predicted"/>
<reference evidence="5 6" key="1">
    <citation type="submission" date="2022-05" db="EMBL/GenBank/DDBJ databases">
        <title>A multi-omics perspective on studying reproductive biology in Daphnia sinensis.</title>
        <authorList>
            <person name="Jia J."/>
        </authorList>
    </citation>
    <scope>NUCLEOTIDE SEQUENCE [LARGE SCALE GENOMIC DNA]</scope>
    <source>
        <strain evidence="5 6">WSL</strain>
    </source>
</reference>
<dbReference type="PANTHER" id="PTHR19965">
    <property type="entry name" value="RNA AND EXPORT FACTOR BINDING PROTEIN"/>
    <property type="match status" value="1"/>
</dbReference>
<feature type="region of interest" description="Disordered" evidence="3">
    <location>
        <begin position="1"/>
        <end position="93"/>
    </location>
</feature>
<gene>
    <name evidence="5" type="ORF">GHT06_010611</name>
</gene>
<dbReference type="GO" id="GO:0003729">
    <property type="term" value="F:mRNA binding"/>
    <property type="evidence" value="ECO:0007669"/>
    <property type="project" value="TreeGrafter"/>
</dbReference>
<dbReference type="GO" id="GO:0016973">
    <property type="term" value="P:poly(A)+ mRNA export from nucleus"/>
    <property type="evidence" value="ECO:0007669"/>
    <property type="project" value="TreeGrafter"/>
</dbReference>
<name>A0AAD5LIZ0_9CRUS</name>
<dbReference type="PANTHER" id="PTHR19965:SF96">
    <property type="entry name" value="POLYMERASE DELTA-INTERACTING PROTEIN 3"/>
    <property type="match status" value="1"/>
</dbReference>
<dbReference type="InterPro" id="IPR051229">
    <property type="entry name" value="ALYREF_mRNA_export"/>
</dbReference>
<comment type="caution">
    <text evidence="5">The sequence shown here is derived from an EMBL/GenBank/DDBJ whole genome shotgun (WGS) entry which is preliminary data.</text>
</comment>
<dbReference type="CDD" id="cd12681">
    <property type="entry name" value="RRM_SKAR"/>
    <property type="match status" value="1"/>
</dbReference>
<evidence type="ECO:0000313" key="6">
    <source>
        <dbReference type="Proteomes" id="UP000820818"/>
    </source>
</evidence>
<dbReference type="SUPFAM" id="SSF54928">
    <property type="entry name" value="RNA-binding domain, RBD"/>
    <property type="match status" value="1"/>
</dbReference>
<dbReference type="PROSITE" id="PS50102">
    <property type="entry name" value="RRM"/>
    <property type="match status" value="1"/>
</dbReference>
<evidence type="ECO:0000256" key="1">
    <source>
        <dbReference type="ARBA" id="ARBA00022884"/>
    </source>
</evidence>
<feature type="compositionally biased region" description="Basic and acidic residues" evidence="3">
    <location>
        <begin position="1"/>
        <end position="14"/>
    </location>
</feature>
<dbReference type="Proteomes" id="UP000820818">
    <property type="component" value="Linkage Group LG2"/>
</dbReference>
<keyword evidence="6" id="KW-1185">Reference proteome</keyword>
<accession>A0AAD5LIZ0</accession>
<organism evidence="5 6">
    <name type="scientific">Daphnia sinensis</name>
    <dbReference type="NCBI Taxonomy" id="1820382"/>
    <lineage>
        <taxon>Eukaryota</taxon>
        <taxon>Metazoa</taxon>
        <taxon>Ecdysozoa</taxon>
        <taxon>Arthropoda</taxon>
        <taxon>Crustacea</taxon>
        <taxon>Branchiopoda</taxon>
        <taxon>Diplostraca</taxon>
        <taxon>Cladocera</taxon>
        <taxon>Anomopoda</taxon>
        <taxon>Daphniidae</taxon>
        <taxon>Daphnia</taxon>
        <taxon>Daphnia similis group</taxon>
    </lineage>
</organism>
<evidence type="ECO:0000256" key="2">
    <source>
        <dbReference type="PROSITE-ProRule" id="PRU00176"/>
    </source>
</evidence>
<dbReference type="InterPro" id="IPR000504">
    <property type="entry name" value="RRM_dom"/>
</dbReference>
<keyword evidence="1 2" id="KW-0694">RNA-binding</keyword>
<sequence>MDRSLDELIKENPKKFSLNKGRYQPKANKNSGNASGVKRGGVRNNKKNNNNSLPGVAKNGGGRVTKQGGRQNGAKPVFKGNSNKQNVKPPTKKGGVIVVDARNKLLAKNRLKITDARDRLAAMAKKTDLRQKLTSKKPELSRKPAALHTRQNQGIKKLIREVGRSHNLTRTTIGRTVENELARLNVGPVDPHYIPPRYDLLPPPNFYPYHQQAPSYDLKHNMSTAAMDCEPPLSATKRILATEKRLGPRTEVKSKPETGHRIYVSNLHPKVTQEDIVELFGDVGSLVRASLQRPGVAEVVYVRRDDALRAVDVYHNRQLDGLPMHCSMGAVFEPRRETAPAAIKPRTPLSSGKAHIAPDIGTIHKALFNKATSRNSQIFTVTLPKKDT</sequence>
<feature type="domain" description="RRM" evidence="4">
    <location>
        <begin position="260"/>
        <end position="331"/>
    </location>
</feature>
<dbReference type="InterPro" id="IPR035979">
    <property type="entry name" value="RBD_domain_sf"/>
</dbReference>
<dbReference type="Pfam" id="PF00076">
    <property type="entry name" value="RRM_1"/>
    <property type="match status" value="1"/>
</dbReference>
<protein>
    <recommendedName>
        <fullName evidence="4">RRM domain-containing protein</fullName>
    </recommendedName>
</protein>